<proteinExistence type="predicted"/>
<feature type="transmembrane region" description="Helical" evidence="6">
    <location>
        <begin position="411"/>
        <end position="431"/>
    </location>
</feature>
<accession>A0A3Q8WS84</accession>
<evidence type="ECO:0000256" key="6">
    <source>
        <dbReference type="SAM" id="Phobius"/>
    </source>
</evidence>
<dbReference type="Proteomes" id="UP000270021">
    <property type="component" value="Chromosome"/>
</dbReference>
<feature type="transmembrane region" description="Helical" evidence="6">
    <location>
        <begin position="149"/>
        <end position="171"/>
    </location>
</feature>
<name>A0A3Q8WS84_9ACTO</name>
<dbReference type="RefSeq" id="WP_126037993.1">
    <property type="nucleotide sequence ID" value="NZ_CP034438.1"/>
</dbReference>
<keyword evidence="3 6" id="KW-1133">Transmembrane helix</keyword>
<dbReference type="AlphaFoldDB" id="A0A3Q8WS84"/>
<feature type="compositionally biased region" description="Basic and acidic residues" evidence="5">
    <location>
        <begin position="655"/>
        <end position="677"/>
    </location>
</feature>
<keyword evidence="4 6" id="KW-0472">Membrane</keyword>
<dbReference type="GO" id="GO:0016874">
    <property type="term" value="F:ligase activity"/>
    <property type="evidence" value="ECO:0007669"/>
    <property type="project" value="UniProtKB-KW"/>
</dbReference>
<feature type="region of interest" description="Disordered" evidence="5">
    <location>
        <begin position="650"/>
        <end position="677"/>
    </location>
</feature>
<evidence type="ECO:0000256" key="2">
    <source>
        <dbReference type="ARBA" id="ARBA00022692"/>
    </source>
</evidence>
<dbReference type="OrthoDB" id="5243524at2"/>
<keyword evidence="8" id="KW-0436">Ligase</keyword>
<evidence type="ECO:0000256" key="1">
    <source>
        <dbReference type="ARBA" id="ARBA00004141"/>
    </source>
</evidence>
<dbReference type="PANTHER" id="PTHR37422">
    <property type="entry name" value="TEICHURONIC ACID BIOSYNTHESIS PROTEIN TUAE"/>
    <property type="match status" value="1"/>
</dbReference>
<keyword evidence="2 6" id="KW-0812">Transmembrane</keyword>
<evidence type="ECO:0000256" key="4">
    <source>
        <dbReference type="ARBA" id="ARBA00023136"/>
    </source>
</evidence>
<dbReference type="PANTHER" id="PTHR37422:SF13">
    <property type="entry name" value="LIPOPOLYSACCHARIDE BIOSYNTHESIS PROTEIN PA4999-RELATED"/>
    <property type="match status" value="1"/>
</dbReference>
<sequence length="677" mass="72098">MTTIRGRPPSEATAGAGQSAMPVRLDAVTFMTTYLVILLAVPADRRVEVLGGAGAPAALFATLGLLWWGWQRVQSRRGLAFQPVKAALAFLTASILASYVVSASMALPATERSVADMGVLRLAAIAGILLVAHDGVSSPRRFLVLMRRISVFGGLYATLGLLQFFTGQTFVNTWSIPGLGDGGWISVGERAGFIRAVSTAMHSLEAAVVLVMVLPIALTVAIYDRQRSGLTRWYPVAAILFLSVLSVTRSALLGTVVVIAVLFWTWPRAVRLWMAAAIGFGLIAVYAGIPGMAGTIIGMFTATDPSLVSRTDSYDTVAAFIDVSPLFGRGLGTFLPSYWILDNQYLLTVVETGIVGLVALLLLIAVACWAAVSMRRVWEPRDELMGAFGYALLASVLAGSLILAFFDAFSFPQACGMFFLTIGLCGAYLNLCRAEATPWPDAADVEQPRAGRQRWIAGVAALAVMAGLSTNVLATPPVYYAQVDVLFILPEAPDDSNSLLGDPGLTLYLAGVVEKQLNAESADSEALTTFAPLYGTGIRNGHWIHIPDVGGQWETSHDRPLIMIEVVGDSPAQVGEDLRRHAERTADLARSSQELMEIPASLHIRTSASPSVPTASMIGMKKDRAAAGLALLTIIVVAAATRGGDRLLAGRSRRRTDDGPDGRTADAADPRVDRTEL</sequence>
<feature type="transmembrane region" description="Helical" evidence="6">
    <location>
        <begin position="88"/>
        <end position="107"/>
    </location>
</feature>
<comment type="subcellular location">
    <subcellularLocation>
        <location evidence="1">Membrane</location>
        <topology evidence="1">Multi-pass membrane protein</topology>
    </subcellularLocation>
</comment>
<evidence type="ECO:0000256" key="3">
    <source>
        <dbReference type="ARBA" id="ARBA00022989"/>
    </source>
</evidence>
<dbReference type="EMBL" id="CP034438">
    <property type="protein sequence ID" value="AZN29021.1"/>
    <property type="molecule type" value="Genomic_DNA"/>
</dbReference>
<feature type="transmembrane region" description="Helical" evidence="6">
    <location>
        <begin position="353"/>
        <end position="372"/>
    </location>
</feature>
<organism evidence="8 9">
    <name type="scientific">Flaviflexus salsibiostraticola</name>
    <dbReference type="NCBI Taxonomy" id="1282737"/>
    <lineage>
        <taxon>Bacteria</taxon>
        <taxon>Bacillati</taxon>
        <taxon>Actinomycetota</taxon>
        <taxon>Actinomycetes</taxon>
        <taxon>Actinomycetales</taxon>
        <taxon>Actinomycetaceae</taxon>
        <taxon>Flaviflexus</taxon>
    </lineage>
</organism>
<feature type="transmembrane region" description="Helical" evidence="6">
    <location>
        <begin position="25"/>
        <end position="43"/>
    </location>
</feature>
<evidence type="ECO:0000313" key="9">
    <source>
        <dbReference type="Proteomes" id="UP000270021"/>
    </source>
</evidence>
<dbReference type="GO" id="GO:0016020">
    <property type="term" value="C:membrane"/>
    <property type="evidence" value="ECO:0007669"/>
    <property type="project" value="UniProtKB-SubCell"/>
</dbReference>
<dbReference type="InterPro" id="IPR051533">
    <property type="entry name" value="WaaL-like"/>
</dbReference>
<feature type="transmembrane region" description="Helical" evidence="6">
    <location>
        <begin position="49"/>
        <end position="68"/>
    </location>
</feature>
<protein>
    <submittedName>
        <fullName evidence="8">O-antigen ligase family protein</fullName>
    </submittedName>
</protein>
<feature type="transmembrane region" description="Helical" evidence="6">
    <location>
        <begin position="272"/>
        <end position="297"/>
    </location>
</feature>
<feature type="transmembrane region" description="Helical" evidence="6">
    <location>
        <begin position="384"/>
        <end position="405"/>
    </location>
</feature>
<dbReference type="KEGG" id="fsl:EJO69_00950"/>
<feature type="transmembrane region" description="Helical" evidence="6">
    <location>
        <begin position="625"/>
        <end position="644"/>
    </location>
</feature>
<feature type="transmembrane region" description="Helical" evidence="6">
    <location>
        <begin position="317"/>
        <end position="341"/>
    </location>
</feature>
<dbReference type="InterPro" id="IPR007016">
    <property type="entry name" value="O-antigen_ligase-rel_domated"/>
</dbReference>
<feature type="domain" description="O-antigen ligase-related" evidence="7">
    <location>
        <begin position="237"/>
        <end position="361"/>
    </location>
</feature>
<evidence type="ECO:0000259" key="7">
    <source>
        <dbReference type="Pfam" id="PF04932"/>
    </source>
</evidence>
<evidence type="ECO:0000313" key="8">
    <source>
        <dbReference type="EMBL" id="AZN29021.1"/>
    </source>
</evidence>
<dbReference type="Pfam" id="PF04932">
    <property type="entry name" value="Wzy_C"/>
    <property type="match status" value="1"/>
</dbReference>
<feature type="transmembrane region" description="Helical" evidence="6">
    <location>
        <begin position="206"/>
        <end position="224"/>
    </location>
</feature>
<evidence type="ECO:0000256" key="5">
    <source>
        <dbReference type="SAM" id="MobiDB-lite"/>
    </source>
</evidence>
<reference evidence="8 9" key="1">
    <citation type="submission" date="2018-12" db="EMBL/GenBank/DDBJ databases">
        <title>Complete genome sequence of Flaviflexus salsibiostraticola KCTC 33148.</title>
        <authorList>
            <person name="Bae J.-W."/>
        </authorList>
    </citation>
    <scope>NUCLEOTIDE SEQUENCE [LARGE SCALE GENOMIC DNA]</scope>
    <source>
        <strain evidence="8 9">KCTC 33148</strain>
    </source>
</reference>
<feature type="transmembrane region" description="Helical" evidence="6">
    <location>
        <begin position="455"/>
        <end position="474"/>
    </location>
</feature>
<gene>
    <name evidence="8" type="ORF">EJO69_00950</name>
</gene>
<keyword evidence="9" id="KW-1185">Reference proteome</keyword>
<feature type="transmembrane region" description="Helical" evidence="6">
    <location>
        <begin position="236"/>
        <end position="266"/>
    </location>
</feature>